<dbReference type="Gene3D" id="3.60.40.10">
    <property type="entry name" value="PPM-type phosphatase domain"/>
    <property type="match status" value="1"/>
</dbReference>
<dbReference type="SMART" id="SM00332">
    <property type="entry name" value="PP2Cc"/>
    <property type="match status" value="1"/>
</dbReference>
<evidence type="ECO:0000256" key="7">
    <source>
        <dbReference type="ARBA" id="ARBA00022912"/>
    </source>
</evidence>
<dbReference type="PROSITE" id="PS01032">
    <property type="entry name" value="PPM_1"/>
    <property type="match status" value="1"/>
</dbReference>
<feature type="compositionally biased region" description="Polar residues" evidence="10">
    <location>
        <begin position="1"/>
        <end position="14"/>
    </location>
</feature>
<evidence type="ECO:0000256" key="6">
    <source>
        <dbReference type="ARBA" id="ARBA00022842"/>
    </source>
</evidence>
<reference evidence="12" key="1">
    <citation type="submission" date="2022-08" db="EMBL/GenBank/DDBJ databases">
        <authorList>
            <person name="Gutierrez-Valencia J."/>
        </authorList>
    </citation>
    <scope>NUCLEOTIDE SEQUENCE</scope>
</reference>
<evidence type="ECO:0000313" key="12">
    <source>
        <dbReference type="EMBL" id="CAI0628634.1"/>
    </source>
</evidence>
<keyword evidence="6" id="KW-0460">Magnesium</keyword>
<evidence type="ECO:0000256" key="10">
    <source>
        <dbReference type="SAM" id="MobiDB-lite"/>
    </source>
</evidence>
<evidence type="ECO:0000256" key="8">
    <source>
        <dbReference type="ARBA" id="ARBA00023211"/>
    </source>
</evidence>
<dbReference type="InterPro" id="IPR036457">
    <property type="entry name" value="PPM-type-like_dom_sf"/>
</dbReference>
<keyword evidence="4" id="KW-0479">Metal-binding</keyword>
<protein>
    <recommendedName>
        <fullName evidence="3">protein-serine/threonine phosphatase</fullName>
        <ecNumber evidence="3">3.1.3.16</ecNumber>
    </recommendedName>
</protein>
<feature type="region of interest" description="Disordered" evidence="10">
    <location>
        <begin position="95"/>
        <end position="120"/>
    </location>
</feature>
<dbReference type="PANTHER" id="PTHR47992">
    <property type="entry name" value="PROTEIN PHOSPHATASE"/>
    <property type="match status" value="1"/>
</dbReference>
<name>A0AAV0S630_9ROSI</name>
<feature type="region of interest" description="Disordered" evidence="10">
    <location>
        <begin position="1"/>
        <end position="32"/>
    </location>
</feature>
<dbReference type="AlphaFoldDB" id="A0AAV0S630"/>
<comment type="cofactor">
    <cofactor evidence="1">
        <name>Mn(2+)</name>
        <dbReference type="ChEBI" id="CHEBI:29035"/>
    </cofactor>
</comment>
<accession>A0AAV0S630</accession>
<dbReference type="EC" id="3.1.3.16" evidence="3"/>
<dbReference type="CDD" id="cd00143">
    <property type="entry name" value="PP2Cc"/>
    <property type="match status" value="1"/>
</dbReference>
<evidence type="ECO:0000256" key="5">
    <source>
        <dbReference type="ARBA" id="ARBA00022801"/>
    </source>
</evidence>
<dbReference type="PROSITE" id="PS51746">
    <property type="entry name" value="PPM_2"/>
    <property type="match status" value="1"/>
</dbReference>
<dbReference type="Proteomes" id="UP001154282">
    <property type="component" value="Unassembled WGS sequence"/>
</dbReference>
<organism evidence="12 13">
    <name type="scientific">Linum tenue</name>
    <dbReference type="NCBI Taxonomy" id="586396"/>
    <lineage>
        <taxon>Eukaryota</taxon>
        <taxon>Viridiplantae</taxon>
        <taxon>Streptophyta</taxon>
        <taxon>Embryophyta</taxon>
        <taxon>Tracheophyta</taxon>
        <taxon>Spermatophyta</taxon>
        <taxon>Magnoliopsida</taxon>
        <taxon>eudicotyledons</taxon>
        <taxon>Gunneridae</taxon>
        <taxon>Pentapetalae</taxon>
        <taxon>rosids</taxon>
        <taxon>fabids</taxon>
        <taxon>Malpighiales</taxon>
        <taxon>Linaceae</taxon>
        <taxon>Linum</taxon>
    </lineage>
</organism>
<feature type="domain" description="PPM-type phosphatase" evidence="11">
    <location>
        <begin position="187"/>
        <end position="484"/>
    </location>
</feature>
<keyword evidence="13" id="KW-1185">Reference proteome</keyword>
<dbReference type="GO" id="GO:0004722">
    <property type="term" value="F:protein serine/threonine phosphatase activity"/>
    <property type="evidence" value="ECO:0007669"/>
    <property type="project" value="UniProtKB-EC"/>
</dbReference>
<evidence type="ECO:0000256" key="4">
    <source>
        <dbReference type="ARBA" id="ARBA00022723"/>
    </source>
</evidence>
<dbReference type="InterPro" id="IPR015655">
    <property type="entry name" value="PP2C"/>
</dbReference>
<proteinExistence type="inferred from homology"/>
<evidence type="ECO:0000256" key="9">
    <source>
        <dbReference type="RuleBase" id="RU003465"/>
    </source>
</evidence>
<dbReference type="InterPro" id="IPR000222">
    <property type="entry name" value="PP2C_BS"/>
</dbReference>
<dbReference type="InterPro" id="IPR001932">
    <property type="entry name" value="PPM-type_phosphatase-like_dom"/>
</dbReference>
<evidence type="ECO:0000256" key="1">
    <source>
        <dbReference type="ARBA" id="ARBA00001936"/>
    </source>
</evidence>
<evidence type="ECO:0000256" key="2">
    <source>
        <dbReference type="ARBA" id="ARBA00001946"/>
    </source>
</evidence>
<dbReference type="FunFam" id="3.60.40.10:FF:000041">
    <property type="entry name" value="Protein phosphatase 2C 51"/>
    <property type="match status" value="1"/>
</dbReference>
<evidence type="ECO:0000313" key="13">
    <source>
        <dbReference type="Proteomes" id="UP001154282"/>
    </source>
</evidence>
<feature type="non-terminal residue" evidence="12">
    <location>
        <position position="1"/>
    </location>
</feature>
<comment type="similarity">
    <text evidence="9">Belongs to the PP2C family.</text>
</comment>
<dbReference type="EMBL" id="CAMGYJ010000011">
    <property type="protein sequence ID" value="CAI0628634.1"/>
    <property type="molecule type" value="Genomic_DNA"/>
</dbReference>
<dbReference type="SUPFAM" id="SSF81606">
    <property type="entry name" value="PP2C-like"/>
    <property type="match status" value="1"/>
</dbReference>
<keyword evidence="5 9" id="KW-0378">Hydrolase</keyword>
<sequence length="501" mass="54232">KKSSSVFLSKSTTVEPPDRLPRRRRGGSARPFPLPLSDFLPPKCLNNHTLPHYTCHSVVGYRLPFIPPLPSLSLISFFPPSLLIPPHLSLSLPIPRSMDSADEEKDQQLDRDDSLSDLASSASSSSALSALWTEDSSRSGSASSFDIGSSGEIPLSEIEFAAAAATMEVSAAAREKCVGRKNNRAVSWGSTSVIGRRREMEDAVAIVPGFISRTCSRIGGCAAPGSITSGEVSPVHFFGVYDGHGGAQVADFCKERMHHVIAEEYWDRETADAGGGYGEEDDQWRRRWEATFTGGFGKADDEILAEAVAPEIVGSTALVVVLSCCQIITSNCGDSRALLCRGTQAIPLSVDQKPDREDELKRIEDAGGKVFNWNGARVLGVLAMSRAIGDRHLRPYVIPVPEITFTARREDDECLIAASDGLWDVMTNDEVGEVARRVLRRWRRAPASSSNSNTTAAQAVADSLTEMAYGRNSSDNISIVVVDLKPKRRRAVPARAPEPPP</sequence>
<evidence type="ECO:0000256" key="3">
    <source>
        <dbReference type="ARBA" id="ARBA00013081"/>
    </source>
</evidence>
<evidence type="ECO:0000259" key="11">
    <source>
        <dbReference type="PROSITE" id="PS51746"/>
    </source>
</evidence>
<comment type="caution">
    <text evidence="12">The sequence shown here is derived from an EMBL/GenBank/DDBJ whole genome shotgun (WGS) entry which is preliminary data.</text>
</comment>
<comment type="cofactor">
    <cofactor evidence="2">
        <name>Mg(2+)</name>
        <dbReference type="ChEBI" id="CHEBI:18420"/>
    </cofactor>
</comment>
<gene>
    <name evidence="12" type="ORF">LITE_LOCUS51713</name>
</gene>
<keyword evidence="7 9" id="KW-0904">Protein phosphatase</keyword>
<dbReference type="Pfam" id="PF00481">
    <property type="entry name" value="PP2C"/>
    <property type="match status" value="1"/>
</dbReference>
<keyword evidence="8" id="KW-0464">Manganese</keyword>
<dbReference type="GO" id="GO:0046872">
    <property type="term" value="F:metal ion binding"/>
    <property type="evidence" value="ECO:0007669"/>
    <property type="project" value="UniProtKB-KW"/>
</dbReference>